<dbReference type="Proteomes" id="UP000095558">
    <property type="component" value="Unassembled WGS sequence"/>
</dbReference>
<dbReference type="GO" id="GO:0003964">
    <property type="term" value="F:RNA-directed DNA polymerase activity"/>
    <property type="evidence" value="ECO:0007669"/>
    <property type="project" value="UniProtKB-KW"/>
</dbReference>
<protein>
    <submittedName>
        <fullName evidence="1">RNA-directed DNA polymerase</fullName>
    </submittedName>
</protein>
<keyword evidence="1" id="KW-0808">Transferase</keyword>
<accession>A0A174B9M5</accession>
<dbReference type="InterPro" id="IPR043502">
    <property type="entry name" value="DNA/RNA_pol_sf"/>
</dbReference>
<organism evidence="1 2">
    <name type="scientific">Clostridium disporicum</name>
    <dbReference type="NCBI Taxonomy" id="84024"/>
    <lineage>
        <taxon>Bacteria</taxon>
        <taxon>Bacillati</taxon>
        <taxon>Bacillota</taxon>
        <taxon>Clostridia</taxon>
        <taxon>Eubacteriales</taxon>
        <taxon>Clostridiaceae</taxon>
        <taxon>Clostridium</taxon>
    </lineage>
</organism>
<dbReference type="AlphaFoldDB" id="A0A174B9M5"/>
<sequence length="100" mass="11830">MTVYELKQFLQTKWTKIREDIFNNEYKLMLVRTAEIPKPNGGTRLLGIHTVLDRLIQQAIEQELNLIYDENFSENSFEFHPGRAAKDRIKKAEDYINKEA</sequence>
<proteinExistence type="predicted"/>
<reference evidence="1 2" key="1">
    <citation type="submission" date="2015-09" db="EMBL/GenBank/DDBJ databases">
        <authorList>
            <consortium name="Pathogen Informatics"/>
        </authorList>
    </citation>
    <scope>NUCLEOTIDE SEQUENCE [LARGE SCALE GENOMIC DNA]</scope>
    <source>
        <strain evidence="1 2">2789STDY5834855</strain>
    </source>
</reference>
<dbReference type="EMBL" id="CYZV01000010">
    <property type="protein sequence ID" value="CUN96456.1"/>
    <property type="molecule type" value="Genomic_DNA"/>
</dbReference>
<gene>
    <name evidence="1" type="ORF">ERS852470_01113</name>
</gene>
<name>A0A174B9M5_9CLOT</name>
<keyword evidence="1" id="KW-0695">RNA-directed DNA polymerase</keyword>
<keyword evidence="1" id="KW-0548">Nucleotidyltransferase</keyword>
<dbReference type="SUPFAM" id="SSF56672">
    <property type="entry name" value="DNA/RNA polymerases"/>
    <property type="match status" value="1"/>
</dbReference>
<evidence type="ECO:0000313" key="1">
    <source>
        <dbReference type="EMBL" id="CUN96456.1"/>
    </source>
</evidence>
<evidence type="ECO:0000313" key="2">
    <source>
        <dbReference type="Proteomes" id="UP000095558"/>
    </source>
</evidence>